<accession>A0AAV9JCY6</accession>
<proteinExistence type="predicted"/>
<dbReference type="EMBL" id="JAVFHQ010000036">
    <property type="protein sequence ID" value="KAK4543011.1"/>
    <property type="molecule type" value="Genomic_DNA"/>
</dbReference>
<keyword evidence="1" id="KW-0472">Membrane</keyword>
<evidence type="ECO:0000313" key="3">
    <source>
        <dbReference type="Proteomes" id="UP001324427"/>
    </source>
</evidence>
<evidence type="ECO:0000313" key="2">
    <source>
        <dbReference type="EMBL" id="KAK4543011.1"/>
    </source>
</evidence>
<keyword evidence="1" id="KW-0812">Transmembrane</keyword>
<keyword evidence="3" id="KW-1185">Reference proteome</keyword>
<dbReference type="AlphaFoldDB" id="A0AAV9JCY6"/>
<keyword evidence="1" id="KW-1133">Transmembrane helix</keyword>
<organism evidence="2 3">
    <name type="scientific">Oleoguttula mirabilis</name>
    <dbReference type="NCBI Taxonomy" id="1507867"/>
    <lineage>
        <taxon>Eukaryota</taxon>
        <taxon>Fungi</taxon>
        <taxon>Dikarya</taxon>
        <taxon>Ascomycota</taxon>
        <taxon>Pezizomycotina</taxon>
        <taxon>Dothideomycetes</taxon>
        <taxon>Dothideomycetidae</taxon>
        <taxon>Mycosphaerellales</taxon>
        <taxon>Teratosphaeriaceae</taxon>
        <taxon>Oleoguttula</taxon>
    </lineage>
</organism>
<comment type="caution">
    <text evidence="2">The sequence shown here is derived from an EMBL/GenBank/DDBJ whole genome shotgun (WGS) entry which is preliminary data.</text>
</comment>
<name>A0AAV9JCY6_9PEZI</name>
<evidence type="ECO:0000256" key="1">
    <source>
        <dbReference type="SAM" id="Phobius"/>
    </source>
</evidence>
<gene>
    <name evidence="2" type="ORF">LTR36_006009</name>
</gene>
<dbReference type="Proteomes" id="UP001324427">
    <property type="component" value="Unassembled WGS sequence"/>
</dbReference>
<feature type="transmembrane region" description="Helical" evidence="1">
    <location>
        <begin position="6"/>
        <end position="28"/>
    </location>
</feature>
<reference evidence="2 3" key="1">
    <citation type="submission" date="2021-11" db="EMBL/GenBank/DDBJ databases">
        <title>Black yeast isolated from Biological Soil Crust.</title>
        <authorList>
            <person name="Kurbessoian T."/>
        </authorList>
    </citation>
    <scope>NUCLEOTIDE SEQUENCE [LARGE SCALE GENOMIC DNA]</scope>
    <source>
        <strain evidence="2 3">CCFEE 5522</strain>
    </source>
</reference>
<sequence>MGFVLSVLQFVFEFVVIWTFILGGKIFLLIPRDGPMDHVDPFYARFMVRSEEGMEGDDVEGHRIAVKWWNRGSGEAYVCWATENGTVSDNCGKMHNLYLYCWDWSDTGVPGDIAKVGNNKVQTFTPNGTIHINTPKGAGPITGTWAAPITGDCRRWDDDWKWAKPEWEHSNVTTLAADFSEEEWMPPKAVIPNLGPSPNGRTFATRDAVDGDVLVSHFSKLPRRNAESALEAFSVDGAALVHQQMRYRDPLESEATSQIMHRAFSSLLEAQDTHNTLWKRITRRKAVSADALINAVHDAMLAGVHDEDKRKMETFALGAVVDAVFTRVHGGRAGQPDGEAMGWVWERIFGPELK</sequence>
<protein>
    <submittedName>
        <fullName evidence="2">Uncharacterized protein</fullName>
    </submittedName>
</protein>